<protein>
    <recommendedName>
        <fullName evidence="3">Type I-D CRISPR-associated protein Cas10d/Csc3</fullName>
    </recommendedName>
</protein>
<dbReference type="Proteomes" id="UP001308005">
    <property type="component" value="Unassembled WGS sequence"/>
</dbReference>
<dbReference type="SUPFAM" id="SSF109604">
    <property type="entry name" value="HD-domain/PDEase-like"/>
    <property type="match status" value="1"/>
</dbReference>
<dbReference type="RefSeq" id="WP_324694983.1">
    <property type="nucleotide sequence ID" value="NZ_JAYMYJ010000101.1"/>
</dbReference>
<reference evidence="2" key="1">
    <citation type="submission" date="2023-07" db="EMBL/GenBank/DDBJ databases">
        <title>The carbon used by Thiothrix.</title>
        <authorList>
            <person name="Chen L."/>
        </authorList>
    </citation>
    <scope>NUCLEOTIDE SEQUENCE [LARGE SCALE GENOMIC DNA]</scope>
</reference>
<evidence type="ECO:0008006" key="3">
    <source>
        <dbReference type="Google" id="ProtNLM"/>
    </source>
</evidence>
<name>A0ABU6CX53_9GAMM</name>
<dbReference type="EMBL" id="JAYMYJ010000101">
    <property type="protein sequence ID" value="MEB4591406.1"/>
    <property type="molecule type" value="Genomic_DNA"/>
</dbReference>
<evidence type="ECO:0000313" key="2">
    <source>
        <dbReference type="Proteomes" id="UP001308005"/>
    </source>
</evidence>
<proteinExistence type="predicted"/>
<evidence type="ECO:0000313" key="1">
    <source>
        <dbReference type="EMBL" id="MEB4591406.1"/>
    </source>
</evidence>
<accession>A0ABU6CX53</accession>
<organism evidence="1 2">
    <name type="scientific">Candidatus Thiothrix phosphatis</name>
    <dbReference type="NCBI Taxonomy" id="3112415"/>
    <lineage>
        <taxon>Bacteria</taxon>
        <taxon>Pseudomonadati</taxon>
        <taxon>Pseudomonadota</taxon>
        <taxon>Gammaproteobacteria</taxon>
        <taxon>Thiotrichales</taxon>
        <taxon>Thiotrichaceae</taxon>
        <taxon>Thiothrix</taxon>
    </lineage>
</organism>
<comment type="caution">
    <text evidence="1">The sequence shown here is derived from an EMBL/GenBank/DDBJ whole genome shotgun (WGS) entry which is preliminary data.</text>
</comment>
<sequence length="968" mass="107954">MSTAMQRANQAAGVVYQRFLQDVVETHVLKERASQRPLSEKQRQLLDSGKEIDVRVLYLMSISGKGGWDDNPEKWERYRHNQNITLLDHLLSVVRGAMLLAALDWLLDNPEMEETELRQRLTVIAAIGFLHDLDKMLQLKRDAELTLEHMQLAMGRYGVTAFLAAENITLSHEQIRFLIEQAEDSQRYRHPAATPPPRAWKHAVERYVKLADKLDGLWQQHGANGGLEAIIQRLQQEQSLASPVLAQWETVDIFDPHHPFLLDELQRRLSFACQRLAGIPPLLETHQDGRLFMLLPKEKVEAVKQDGLRRLISHLPFKLEINISTRGLPELLNGTPDHAGLGEFLRDAQRRTLGQLFRVRNDLVAQVTPHLDACLRTLGLAPRWPKASGQTSTPYPDPEALDAFAEPHFLRAAHLALLLNLKLTVNKKNGLPDYAEREAQLMTALGQALPEWLAAIEDGQSRRVLLGLWVVSLAGANPETLAAVWGETGILQRWLEGTEERAGFNQFLAGEGVVIQQAVQRHFQQLLEGTRVRPEDEGARGRCLFTDAPSSTLMAGNLGLHEVKVSAFTGREGKPDSVTAPAKGEVPIGYVSLAEHKLRKDVYGIQGGKPSGVPTLVSSPVTTGLFGALVLDNEKQFSALSVYDLSRQKVEQGKVSYRGLEVYRQRYRMARLERIPEKTEDQINLLRLLLTACLRIGRPIHVFKGLPTPQKAFFYFDAMPAVLQQLVGYRELRLEQIPTAIERLNMAQTLASTPGLGYDVLGLYAMPRTRFQAVCLAGCYAHDALKQANNQKAGAMKQLARRLEQEFHEILPRSHSMSEADGALVRLGQAAARIQRRPLGQSSTSEEMLVFNLCLQSALDLRGAGQADAATLIHGIAGELETNLVRKGKAAARDKRDEQALLDACMGFAKQFVNEVWFGALNGRPPAQKSRRLLGSVYRMAFLQSFREAEKTVSAAGNDPTTTMTESE</sequence>
<gene>
    <name evidence="1" type="ORF">VSS37_10485</name>
</gene>
<keyword evidence="2" id="KW-1185">Reference proteome</keyword>